<evidence type="ECO:0000256" key="17">
    <source>
        <dbReference type="ARBA" id="ARBA00049443"/>
    </source>
</evidence>
<dbReference type="GO" id="GO:0050660">
    <property type="term" value="F:flavin adenine dinucleotide binding"/>
    <property type="evidence" value="ECO:0007669"/>
    <property type="project" value="InterPro"/>
</dbReference>
<dbReference type="EC" id="1.-.-.-" evidence="19"/>
<keyword evidence="22" id="KW-1185">Reference proteome</keyword>
<dbReference type="PRINTS" id="PR00370">
    <property type="entry name" value="FMOXYGENASE"/>
</dbReference>
<dbReference type="SUPFAM" id="SSF51905">
    <property type="entry name" value="FAD/NAD(P)-binding domain"/>
    <property type="match status" value="2"/>
</dbReference>
<evidence type="ECO:0000256" key="5">
    <source>
        <dbReference type="ARBA" id="ARBA00022692"/>
    </source>
</evidence>
<dbReference type="Proteomes" id="UP000783686">
    <property type="component" value="Unassembled WGS sequence"/>
</dbReference>
<dbReference type="Gene3D" id="3.50.50.60">
    <property type="entry name" value="FAD/NAD(P)-binding domain"/>
    <property type="match status" value="1"/>
</dbReference>
<evidence type="ECO:0000256" key="11">
    <source>
        <dbReference type="ARBA" id="ARBA00023033"/>
    </source>
</evidence>
<dbReference type="InterPro" id="IPR036188">
    <property type="entry name" value="FAD/NAD-bd_sf"/>
</dbReference>
<comment type="cofactor">
    <cofactor evidence="1 18 19">
        <name>FAD</name>
        <dbReference type="ChEBI" id="CHEBI:57692"/>
    </cofactor>
</comment>
<reference evidence="21" key="1">
    <citation type="submission" date="2020-09" db="EMBL/GenBank/DDBJ databases">
        <authorList>
            <person name="Kikuchi T."/>
        </authorList>
    </citation>
    <scope>NUCLEOTIDE SEQUENCE</scope>
    <source>
        <strain evidence="21">SH1</strain>
    </source>
</reference>
<keyword evidence="6 18" id="KW-0256">Endoplasmic reticulum</keyword>
<evidence type="ECO:0000256" key="20">
    <source>
        <dbReference type="SAM" id="Phobius"/>
    </source>
</evidence>
<accession>A0A811JPR4</accession>
<evidence type="ECO:0000256" key="18">
    <source>
        <dbReference type="PIRNR" id="PIRNR000332"/>
    </source>
</evidence>
<keyword evidence="11 18" id="KW-0503">Monooxygenase</keyword>
<keyword evidence="9 20" id="KW-1133">Transmembrane helix</keyword>
<comment type="similarity">
    <text evidence="3 18 19">Belongs to the FMO family.</text>
</comment>
<sequence length="552" mass="63189">MCESNQKRCAIIGAGVSGLPSARWAKEYGYEPVIFEVRDNVGGLWYYQDKETEFSCVMKKTIMNTSKEMSAFSDFPPPADTPWFMTNRRMHSYLTSYAEHHNLLDYCRFKHKVTKVERTSDYANSGEWNVEYIDGNDNANMETFQAVLICTGRQSIPYMPKQYPGQNEFEGTIIHSKNFKEVSKFANKNVLIVGLGNSGTDAASEISQVAKKCYLSTRRGAWILHRTINGQPNDFYSNRRIMGYVKKVLGEKFHSWMMEKVFTRCFDHTVFGLKPQHRACNQNPILICDELQLRLAAGQVVLKPAISSFTKTSVNFQDGSTALIDDVVFCTGFSYSFEYLEDGKLIPTDEGELRLWKNMFPLSLLETNKQSLAVIGMLQLSGAIMCAMEMQARVFFEMNAGNIKLPPIISMTQQVDQEVEKRKAQYLHARASCTKVSYIDYMRDLANLIGCYANPMKMVLKDPYLAYRLVFHPDLPYSYRLVGPHKWRKARETICTVDQRMKQGLQNGMGQSVKNEGLFCKKQYSFSYIISLTISSTLLFVLFKTWISYLVV</sequence>
<dbReference type="InterPro" id="IPR000960">
    <property type="entry name" value="Flavin_mOase"/>
</dbReference>
<comment type="catalytic activity">
    <reaction evidence="16">
        <text>trimethylamine + NADPH + O2 = trimethylamine N-oxide + NADP(+) + H2O</text>
        <dbReference type="Rhea" id="RHEA:31979"/>
        <dbReference type="ChEBI" id="CHEBI:15377"/>
        <dbReference type="ChEBI" id="CHEBI:15379"/>
        <dbReference type="ChEBI" id="CHEBI:15724"/>
        <dbReference type="ChEBI" id="CHEBI:57783"/>
        <dbReference type="ChEBI" id="CHEBI:58349"/>
        <dbReference type="ChEBI" id="CHEBI:58389"/>
        <dbReference type="EC" id="1.14.13.148"/>
    </reaction>
    <physiologicalReaction direction="left-to-right" evidence="16">
        <dbReference type="Rhea" id="RHEA:31980"/>
    </physiologicalReaction>
</comment>
<gene>
    <name evidence="21" type="ORF">BOKJ2_LOCUS35</name>
</gene>
<evidence type="ECO:0000256" key="12">
    <source>
        <dbReference type="ARBA" id="ARBA00023136"/>
    </source>
</evidence>
<keyword evidence="10 18" id="KW-0560">Oxidoreductase</keyword>
<evidence type="ECO:0000313" key="21">
    <source>
        <dbReference type="EMBL" id="CAD5205351.1"/>
    </source>
</evidence>
<keyword evidence="5 20" id="KW-0812">Transmembrane</keyword>
<evidence type="ECO:0000256" key="14">
    <source>
        <dbReference type="ARBA" id="ARBA00047338"/>
    </source>
</evidence>
<dbReference type="InterPro" id="IPR020946">
    <property type="entry name" value="Flavin_mOase-like"/>
</dbReference>
<evidence type="ECO:0000256" key="8">
    <source>
        <dbReference type="ARBA" id="ARBA00022857"/>
    </source>
</evidence>
<evidence type="ECO:0000256" key="16">
    <source>
        <dbReference type="ARBA" id="ARBA00048088"/>
    </source>
</evidence>
<organism evidence="21 22">
    <name type="scientific">Bursaphelenchus okinawaensis</name>
    <dbReference type="NCBI Taxonomy" id="465554"/>
    <lineage>
        <taxon>Eukaryota</taxon>
        <taxon>Metazoa</taxon>
        <taxon>Ecdysozoa</taxon>
        <taxon>Nematoda</taxon>
        <taxon>Chromadorea</taxon>
        <taxon>Rhabditida</taxon>
        <taxon>Tylenchina</taxon>
        <taxon>Tylenchomorpha</taxon>
        <taxon>Aphelenchoidea</taxon>
        <taxon>Aphelenchoididae</taxon>
        <taxon>Bursaphelenchus</taxon>
    </lineage>
</organism>
<keyword evidence="12 18" id="KW-0472">Membrane</keyword>
<dbReference type="FunFam" id="3.50.50.60:FF:000159">
    <property type="entry name" value="Dimethylaniline monooxygenase [N-oxide-forming]"/>
    <property type="match status" value="1"/>
</dbReference>
<evidence type="ECO:0000256" key="15">
    <source>
        <dbReference type="ARBA" id="ARBA00048041"/>
    </source>
</evidence>
<dbReference type="EMBL" id="CAJFCW020000001">
    <property type="protein sequence ID" value="CAG9076908.1"/>
    <property type="molecule type" value="Genomic_DNA"/>
</dbReference>
<comment type="subcellular location">
    <subcellularLocation>
        <location evidence="2">Endoplasmic reticulum membrane</location>
        <topology evidence="2">Single-pass membrane protein</topology>
    </subcellularLocation>
</comment>
<keyword evidence="4 18" id="KW-0285">Flavoprotein</keyword>
<protein>
    <recommendedName>
        <fullName evidence="19">Flavin-containing monooxygenase</fullName>
        <ecNumber evidence="19">1.-.-.-</ecNumber>
    </recommendedName>
</protein>
<dbReference type="PRINTS" id="PR01121">
    <property type="entry name" value="FMOXYGENASE1"/>
</dbReference>
<dbReference type="PANTHER" id="PTHR23023">
    <property type="entry name" value="DIMETHYLANILINE MONOOXYGENASE"/>
    <property type="match status" value="1"/>
</dbReference>
<dbReference type="GO" id="GO:0004499">
    <property type="term" value="F:N,N-dimethylaniline monooxygenase activity"/>
    <property type="evidence" value="ECO:0007669"/>
    <property type="project" value="UniProtKB-UniRule"/>
</dbReference>
<comment type="catalytic activity">
    <reaction evidence="17">
        <text>N,N-dimethylaniline + NADPH + O2 + H(+) = N,N-dimethylaniline N-oxide + NADP(+) + H2O</text>
        <dbReference type="Rhea" id="RHEA:24468"/>
        <dbReference type="ChEBI" id="CHEBI:15377"/>
        <dbReference type="ChEBI" id="CHEBI:15378"/>
        <dbReference type="ChEBI" id="CHEBI:15379"/>
        <dbReference type="ChEBI" id="CHEBI:16269"/>
        <dbReference type="ChEBI" id="CHEBI:17735"/>
        <dbReference type="ChEBI" id="CHEBI:57783"/>
        <dbReference type="ChEBI" id="CHEBI:58349"/>
        <dbReference type="EC" id="1.14.13.8"/>
    </reaction>
    <physiologicalReaction direction="left-to-right" evidence="17">
        <dbReference type="Rhea" id="RHEA:24469"/>
    </physiologicalReaction>
</comment>
<feature type="transmembrane region" description="Helical" evidence="20">
    <location>
        <begin position="526"/>
        <end position="547"/>
    </location>
</feature>
<evidence type="ECO:0000313" key="22">
    <source>
        <dbReference type="Proteomes" id="UP000614601"/>
    </source>
</evidence>
<evidence type="ECO:0000256" key="4">
    <source>
        <dbReference type="ARBA" id="ARBA00022630"/>
    </source>
</evidence>
<dbReference type="GO" id="GO:0005789">
    <property type="term" value="C:endoplasmic reticulum membrane"/>
    <property type="evidence" value="ECO:0007669"/>
    <property type="project" value="UniProtKB-SubCell"/>
</dbReference>
<evidence type="ECO:0000256" key="6">
    <source>
        <dbReference type="ARBA" id="ARBA00022824"/>
    </source>
</evidence>
<dbReference type="Pfam" id="PF00743">
    <property type="entry name" value="FMO-like"/>
    <property type="match status" value="1"/>
</dbReference>
<comment type="caution">
    <text evidence="21">The sequence shown here is derived from an EMBL/GenBank/DDBJ whole genome shotgun (WGS) entry which is preliminary data.</text>
</comment>
<evidence type="ECO:0000256" key="13">
    <source>
        <dbReference type="ARBA" id="ARBA00045957"/>
    </source>
</evidence>
<dbReference type="InterPro" id="IPR002253">
    <property type="entry name" value="Flavin_mOase_1"/>
</dbReference>
<proteinExistence type="inferred from homology"/>
<comment type="catalytic activity">
    <reaction evidence="15">
        <text>hypotaurine + NADPH + O2 + H(+) = taurine + NADP(+) + H2O</text>
        <dbReference type="Rhea" id="RHEA:69819"/>
        <dbReference type="ChEBI" id="CHEBI:15377"/>
        <dbReference type="ChEBI" id="CHEBI:15378"/>
        <dbReference type="ChEBI" id="CHEBI:15379"/>
        <dbReference type="ChEBI" id="CHEBI:57783"/>
        <dbReference type="ChEBI" id="CHEBI:57853"/>
        <dbReference type="ChEBI" id="CHEBI:58349"/>
        <dbReference type="ChEBI" id="CHEBI:507393"/>
        <dbReference type="EC" id="1.14.13.8"/>
    </reaction>
    <physiologicalReaction direction="left-to-right" evidence="15">
        <dbReference type="Rhea" id="RHEA:69820"/>
    </physiologicalReaction>
</comment>
<evidence type="ECO:0000256" key="3">
    <source>
        <dbReference type="ARBA" id="ARBA00009183"/>
    </source>
</evidence>
<keyword evidence="8 18" id="KW-0521">NADP</keyword>
<dbReference type="AlphaFoldDB" id="A0A811JPR4"/>
<keyword evidence="7 18" id="KW-0274">FAD</keyword>
<dbReference type="GO" id="GO:0050661">
    <property type="term" value="F:NADP binding"/>
    <property type="evidence" value="ECO:0007669"/>
    <property type="project" value="InterPro"/>
</dbReference>
<evidence type="ECO:0000256" key="9">
    <source>
        <dbReference type="ARBA" id="ARBA00022989"/>
    </source>
</evidence>
<dbReference type="InterPro" id="IPR050346">
    <property type="entry name" value="FMO-like"/>
</dbReference>
<evidence type="ECO:0000256" key="10">
    <source>
        <dbReference type="ARBA" id="ARBA00023002"/>
    </source>
</evidence>
<comment type="function">
    <text evidence="13">Broad spectrum monooxygenase that catalyzes the oxygenation of a wide variety of nitrogen- and sulfur-containing compounds including xenobiotics. Catalyzes the S-oxygenation of hypotaurine to produce taurine, an organic osmolyte involved in cell volume regulation as well as a variety of cytoprotective and developmental processes. In vitro, catalyzes the N-oxygenation of trimethylamine (TMA) to produce trimethylamine N-oxide (TMAO) and could therefore participate to the detoxification of this compound that is generated by the action of gut microbiota from dietary precursors such as choline, choline containing compounds, betaine or L-carnitine.</text>
</comment>
<name>A0A811JPR4_9BILA</name>
<evidence type="ECO:0000256" key="7">
    <source>
        <dbReference type="ARBA" id="ARBA00022827"/>
    </source>
</evidence>
<dbReference type="PIRSF" id="PIRSF000332">
    <property type="entry name" value="FMO"/>
    <property type="match status" value="1"/>
</dbReference>
<dbReference type="GO" id="GO:0034899">
    <property type="term" value="F:trimethylamine monooxygenase activity"/>
    <property type="evidence" value="ECO:0007669"/>
    <property type="project" value="UniProtKB-EC"/>
</dbReference>
<evidence type="ECO:0000256" key="1">
    <source>
        <dbReference type="ARBA" id="ARBA00001974"/>
    </source>
</evidence>
<dbReference type="OrthoDB" id="66881at2759"/>
<evidence type="ECO:0000256" key="19">
    <source>
        <dbReference type="RuleBase" id="RU361177"/>
    </source>
</evidence>
<comment type="catalytic activity">
    <reaction evidence="14">
        <text>hypotaurine + NADH + O2 + H(+) = taurine + NAD(+) + H2O</text>
        <dbReference type="Rhea" id="RHEA:74111"/>
        <dbReference type="ChEBI" id="CHEBI:15377"/>
        <dbReference type="ChEBI" id="CHEBI:15378"/>
        <dbReference type="ChEBI" id="CHEBI:15379"/>
        <dbReference type="ChEBI" id="CHEBI:57540"/>
        <dbReference type="ChEBI" id="CHEBI:57853"/>
        <dbReference type="ChEBI" id="CHEBI:57945"/>
        <dbReference type="ChEBI" id="CHEBI:507393"/>
        <dbReference type="EC" id="1.14.13.8"/>
    </reaction>
    <physiologicalReaction direction="left-to-right" evidence="14">
        <dbReference type="Rhea" id="RHEA:74112"/>
    </physiologicalReaction>
</comment>
<evidence type="ECO:0000256" key="2">
    <source>
        <dbReference type="ARBA" id="ARBA00004389"/>
    </source>
</evidence>
<dbReference type="Proteomes" id="UP000614601">
    <property type="component" value="Unassembled WGS sequence"/>
</dbReference>
<dbReference type="EMBL" id="CAJFDH010000001">
    <property type="protein sequence ID" value="CAD5205351.1"/>
    <property type="molecule type" value="Genomic_DNA"/>
</dbReference>